<feature type="repeat" description="WD" evidence="3">
    <location>
        <begin position="329"/>
        <end position="371"/>
    </location>
</feature>
<dbReference type="SMART" id="SM00320">
    <property type="entry name" value="WD40"/>
    <property type="match status" value="11"/>
</dbReference>
<dbReference type="AlphaFoldDB" id="R7TDD7"/>
<evidence type="ECO:0000313" key="9">
    <source>
        <dbReference type="Proteomes" id="UP000014760"/>
    </source>
</evidence>
<dbReference type="EnsemblMetazoa" id="CapteT108782">
    <property type="protein sequence ID" value="CapteP108782"/>
    <property type="gene ID" value="CapteG108782"/>
</dbReference>
<reference evidence="7 9" key="2">
    <citation type="journal article" date="2013" name="Nature">
        <title>Insights into bilaterian evolution from three spiralian genomes.</title>
        <authorList>
            <person name="Simakov O."/>
            <person name="Marletaz F."/>
            <person name="Cho S.J."/>
            <person name="Edsinger-Gonzales E."/>
            <person name="Havlak P."/>
            <person name="Hellsten U."/>
            <person name="Kuo D.H."/>
            <person name="Larsson T."/>
            <person name="Lv J."/>
            <person name="Arendt D."/>
            <person name="Savage R."/>
            <person name="Osoegawa K."/>
            <person name="de Jong P."/>
            <person name="Grimwood J."/>
            <person name="Chapman J.A."/>
            <person name="Shapiro H."/>
            <person name="Aerts A."/>
            <person name="Otillar R.P."/>
            <person name="Terry A.Y."/>
            <person name="Boore J.L."/>
            <person name="Grigoriev I.V."/>
            <person name="Lindberg D.R."/>
            <person name="Seaver E.C."/>
            <person name="Weisblat D.A."/>
            <person name="Putnam N.H."/>
            <person name="Rokhsar D.S."/>
        </authorList>
    </citation>
    <scope>NUCLEOTIDE SEQUENCE</scope>
    <source>
        <strain evidence="7 9">I ESC-2004</strain>
    </source>
</reference>
<evidence type="ECO:0000259" key="6">
    <source>
        <dbReference type="Pfam" id="PF23775"/>
    </source>
</evidence>
<feature type="repeat" description="WD" evidence="3">
    <location>
        <begin position="53"/>
        <end position="96"/>
    </location>
</feature>
<keyword evidence="1 3" id="KW-0853">WD repeat</keyword>
<dbReference type="PANTHER" id="PTHR46362">
    <property type="entry name" value="GEM-ASSOCIATED PROTEIN 5"/>
    <property type="match status" value="1"/>
</dbReference>
<gene>
    <name evidence="7" type="ORF">CAPTEDRAFT_108782</name>
</gene>
<evidence type="ECO:0000256" key="3">
    <source>
        <dbReference type="PROSITE-ProRule" id="PRU00221"/>
    </source>
</evidence>
<dbReference type="InterPro" id="IPR001680">
    <property type="entry name" value="WD40_rpt"/>
</dbReference>
<organism evidence="7">
    <name type="scientific">Capitella teleta</name>
    <name type="common">Polychaete worm</name>
    <dbReference type="NCBI Taxonomy" id="283909"/>
    <lineage>
        <taxon>Eukaryota</taxon>
        <taxon>Metazoa</taxon>
        <taxon>Spiralia</taxon>
        <taxon>Lophotrochozoa</taxon>
        <taxon>Annelida</taxon>
        <taxon>Polychaeta</taxon>
        <taxon>Sedentaria</taxon>
        <taxon>Scolecida</taxon>
        <taxon>Capitellidae</taxon>
        <taxon>Capitella</taxon>
    </lineage>
</organism>
<evidence type="ECO:0000259" key="5">
    <source>
        <dbReference type="Pfam" id="PF23774"/>
    </source>
</evidence>
<dbReference type="SUPFAM" id="SSF50978">
    <property type="entry name" value="WD40 repeat-like"/>
    <property type="match status" value="1"/>
</dbReference>
<feature type="repeat" description="WD" evidence="3">
    <location>
        <begin position="635"/>
        <end position="677"/>
    </location>
</feature>
<dbReference type="GO" id="GO:0003730">
    <property type="term" value="F:mRNA 3'-UTR binding"/>
    <property type="evidence" value="ECO:0007669"/>
    <property type="project" value="TreeGrafter"/>
</dbReference>
<dbReference type="InterPro" id="IPR011047">
    <property type="entry name" value="Quinoprotein_ADH-like_sf"/>
</dbReference>
<protein>
    <submittedName>
        <fullName evidence="7 8">Uncharacterized protein</fullName>
    </submittedName>
</protein>
<dbReference type="EMBL" id="KB311324">
    <property type="protein sequence ID" value="ELT89502.1"/>
    <property type="molecule type" value="Genomic_DNA"/>
</dbReference>
<dbReference type="PANTHER" id="PTHR46362:SF1">
    <property type="entry name" value="GEM-ASSOCIATED PROTEIN 5"/>
    <property type="match status" value="1"/>
</dbReference>
<evidence type="ECO:0000256" key="1">
    <source>
        <dbReference type="ARBA" id="ARBA00022574"/>
    </source>
</evidence>
<dbReference type="Pfam" id="PF00400">
    <property type="entry name" value="WD40"/>
    <property type="match status" value="1"/>
</dbReference>
<dbReference type="OrthoDB" id="7326421at2759"/>
<dbReference type="PROSITE" id="PS50082">
    <property type="entry name" value="WD_REPEATS_2"/>
    <property type="match status" value="4"/>
</dbReference>
<feature type="domain" description="Gem-associated protein 5 second beta-propeller" evidence="6">
    <location>
        <begin position="389"/>
        <end position="702"/>
    </location>
</feature>
<dbReference type="Gene3D" id="2.130.10.10">
    <property type="entry name" value="YVTN repeat-like/Quinoprotein amine dehydrogenase"/>
    <property type="match status" value="2"/>
</dbReference>
<feature type="domain" description="Gem-associated protein 5 first beta-propeller" evidence="4">
    <location>
        <begin position="75"/>
        <end position="201"/>
    </location>
</feature>
<dbReference type="InterPro" id="IPR036322">
    <property type="entry name" value="WD40_repeat_dom_sf"/>
</dbReference>
<feature type="repeat" description="WD" evidence="3">
    <location>
        <begin position="240"/>
        <end position="263"/>
    </location>
</feature>
<dbReference type="InterPro" id="IPR056421">
    <property type="entry name" value="TPR_GEMI5"/>
</dbReference>
<dbReference type="InterPro" id="IPR056424">
    <property type="entry name" value="Beta-prop_GEMI5_2nd"/>
</dbReference>
<dbReference type="HOGENOM" id="CLU_004491_0_1_1"/>
<reference evidence="9" key="1">
    <citation type="submission" date="2012-12" db="EMBL/GenBank/DDBJ databases">
        <authorList>
            <person name="Hellsten U."/>
            <person name="Grimwood J."/>
            <person name="Chapman J.A."/>
            <person name="Shapiro H."/>
            <person name="Aerts A."/>
            <person name="Otillar R.P."/>
            <person name="Terry A.Y."/>
            <person name="Boore J.L."/>
            <person name="Simakov O."/>
            <person name="Marletaz F."/>
            <person name="Cho S.-J."/>
            <person name="Edsinger-Gonzales E."/>
            <person name="Havlak P."/>
            <person name="Kuo D.-H."/>
            <person name="Larsson T."/>
            <person name="Lv J."/>
            <person name="Arendt D."/>
            <person name="Savage R."/>
            <person name="Osoegawa K."/>
            <person name="de Jong P."/>
            <person name="Lindberg D.R."/>
            <person name="Seaver E.C."/>
            <person name="Weisblat D.A."/>
            <person name="Putnam N.H."/>
            <person name="Grigoriev I.V."/>
            <person name="Rokhsar D.S."/>
        </authorList>
    </citation>
    <scope>NUCLEOTIDE SEQUENCE</scope>
    <source>
        <strain evidence="9">I ESC-2004</strain>
    </source>
</reference>
<dbReference type="FunCoup" id="R7TDD7">
    <property type="interactions" value="989"/>
</dbReference>
<evidence type="ECO:0000313" key="8">
    <source>
        <dbReference type="EnsemblMetazoa" id="CapteP108782"/>
    </source>
</evidence>
<dbReference type="InterPro" id="IPR015943">
    <property type="entry name" value="WD40/YVTN_repeat-like_dom_sf"/>
</dbReference>
<keyword evidence="2" id="KW-0677">Repeat</keyword>
<evidence type="ECO:0000313" key="7">
    <source>
        <dbReference type="EMBL" id="ELT89502.1"/>
    </source>
</evidence>
<dbReference type="PRINTS" id="PR00320">
    <property type="entry name" value="GPROTEINBRPT"/>
</dbReference>
<evidence type="ECO:0000256" key="2">
    <source>
        <dbReference type="ARBA" id="ARBA00022737"/>
    </source>
</evidence>
<dbReference type="GO" id="GO:0005634">
    <property type="term" value="C:nucleus"/>
    <property type="evidence" value="ECO:0007669"/>
    <property type="project" value="TreeGrafter"/>
</dbReference>
<dbReference type="Pfam" id="PF23774">
    <property type="entry name" value="TPR_GEMI5"/>
    <property type="match status" value="1"/>
</dbReference>
<dbReference type="GO" id="GO:0032797">
    <property type="term" value="C:SMN complex"/>
    <property type="evidence" value="ECO:0007669"/>
    <property type="project" value="TreeGrafter"/>
</dbReference>
<dbReference type="EMBL" id="AMQN01003246">
    <property type="status" value="NOT_ANNOTATED_CDS"/>
    <property type="molecule type" value="Genomic_DNA"/>
</dbReference>
<dbReference type="SUPFAM" id="SSF50998">
    <property type="entry name" value="Quinoprotein alcohol dehydrogenase-like"/>
    <property type="match status" value="1"/>
</dbReference>
<dbReference type="GO" id="GO:0000387">
    <property type="term" value="P:spliceosomal snRNP assembly"/>
    <property type="evidence" value="ECO:0007669"/>
    <property type="project" value="TreeGrafter"/>
</dbReference>
<sequence length="1106" mass="122293">MSSAHTHVVPASPSWYCSQVLDCSPAGIACYGAKNTVFVWDVERDPPVCLAHFSAHQDRVVGLSLSPSTNQLQCCTAGEDGRVRVWNIEDGSMLKEHNIHAEKPTCVQWSPLVSDLIISGDDRGTVVLWWTETDQQRSLLPENAHIFCLACSPHDPNLLAIGYRTGAVVIIDMSKKTQMTVQRLKGHDEEIHSICWCPVPGEIIRKNLVESDKTLETSKTLTFFFPAENEKDPTPTTGCLLATGSRDRTIRVWSFTRGRPVHVMKLPTNTGYSRGRYDDQSKNRAWVTILWLKNEPYKLLSSSFNGELIQWDLSQPKPQWKLFTAGDKALGHNRIVFNMAAGGSDSKILVSSSMDRNIVTWDLDTLKSKRSIPTLGGFVYCMAHSPFQPGCVALGVGDNMIRIWKTDHPDNSLSIQSHWQGIRSKVTALAWHPKKEGKLAYGTDDGRVGIMDTLSHKSPLISSSYHKHTVYVVAWGPVCSEEAESDSLALFSCGDGAVLQHLPWNLEKEASNIAPIIAKANNVQGKMPGRSEISWKPDLSVVALGNEDGSIDVYQGKTLLHLASIQVHHKLVNCVRWHPAFTAQSPGGSPFTHWLASGSNEAVISVVNLAAVFEKHEKEGSKSAASVITESYVQLEGHTNRITSLSWSSHQDGLLASASYDGSSEIWDAKSNRGVANFRTDHGRFLCVAFSDVDPDLVYLGGDRASLFVWRPSEQRHKMPPAGRFMSEILTKVIFSFEGRDKKKKKKKAVKIADDPKTFWNKQPAAGAMGQGDVTSNSFDEELAQLKGILERKKAIYCLPIHAPVSAQTWHQLFCFLQIESSRFNSNTRLPKRKAKSLFPNSSVMDNRGKVATQEDCVLLTQAIYSGNKDLLKDQFHLGCFFGRRESQSLLTKEIDHHANNGNLEHQITLQMMKGNLVGLLEEAASKKQLNDSLMALAPMASPQTWREFSVKYAAQLEEEGSYMKASSHLLAANKISDAINLLCRNGQYKEALCLAQARLSPMDPLLKSVCLQWSYHLAKDGNMELAAKCYLAVKEPLEAAKVLAKRADLPSTQTAIRVCLAAGQIACAKNYAKKCVQQMLMTGDLAGAEAICMIDAEFKVSSSKK</sequence>
<dbReference type="PROSITE" id="PS50294">
    <property type="entry name" value="WD_REPEATS_REGION"/>
    <property type="match status" value="2"/>
</dbReference>
<dbReference type="InterPro" id="IPR056432">
    <property type="entry name" value="Beta-prop_GEMI5_1st"/>
</dbReference>
<feature type="domain" description="Gem-associated protein 5 TPR" evidence="5">
    <location>
        <begin position="878"/>
        <end position="1085"/>
    </location>
</feature>
<reference evidence="8" key="3">
    <citation type="submission" date="2015-06" db="UniProtKB">
        <authorList>
            <consortium name="EnsemblMetazoa"/>
        </authorList>
    </citation>
    <scope>IDENTIFICATION</scope>
</reference>
<keyword evidence="9" id="KW-1185">Reference proteome</keyword>
<dbReference type="STRING" id="283909.R7TDD7"/>
<dbReference type="OMA" id="YWFNRND"/>
<accession>R7TDD7</accession>
<evidence type="ECO:0000259" key="4">
    <source>
        <dbReference type="Pfam" id="PF23770"/>
    </source>
</evidence>
<dbReference type="PROSITE" id="PS00678">
    <property type="entry name" value="WD_REPEATS_1"/>
    <property type="match status" value="3"/>
</dbReference>
<dbReference type="InterPro" id="IPR020472">
    <property type="entry name" value="WD40_PAC1"/>
</dbReference>
<dbReference type="InterPro" id="IPR019775">
    <property type="entry name" value="WD40_repeat_CS"/>
</dbReference>
<dbReference type="InterPro" id="IPR052640">
    <property type="entry name" value="Gemin-5"/>
</dbReference>
<dbReference type="Pfam" id="PF23770">
    <property type="entry name" value="Beta-prop_RIG_1st"/>
    <property type="match status" value="1"/>
</dbReference>
<name>R7TDD7_CAPTE</name>
<dbReference type="Pfam" id="PF23775">
    <property type="entry name" value="Beta-prop_RIG_2nd"/>
    <property type="match status" value="1"/>
</dbReference>
<proteinExistence type="predicted"/>
<dbReference type="Proteomes" id="UP000014760">
    <property type="component" value="Unassembled WGS sequence"/>
</dbReference>